<feature type="region of interest" description="Disordered" evidence="1">
    <location>
        <begin position="74"/>
        <end position="93"/>
    </location>
</feature>
<proteinExistence type="predicted"/>
<evidence type="ECO:0000256" key="1">
    <source>
        <dbReference type="SAM" id="MobiDB-lite"/>
    </source>
</evidence>
<dbReference type="PANTHER" id="PTHR46095">
    <property type="entry name" value="ZINC FINGER PROTEIN 593"/>
    <property type="match status" value="1"/>
</dbReference>
<feature type="compositionally biased region" description="Basic residues" evidence="1">
    <location>
        <begin position="1"/>
        <end position="25"/>
    </location>
</feature>
<dbReference type="AlphaFoldDB" id="A0A8C4R3M1"/>
<dbReference type="Ensembl" id="ENSEBUT00000024239.1">
    <property type="protein sequence ID" value="ENSEBUP00000023663.1"/>
    <property type="gene ID" value="ENSEBUG00000014584.1"/>
</dbReference>
<dbReference type="Proteomes" id="UP000694388">
    <property type="component" value="Unplaced"/>
</dbReference>
<dbReference type="InterPro" id="IPR051879">
    <property type="entry name" value="C2H2-ZF_Maturation_Protein"/>
</dbReference>
<evidence type="ECO:0000313" key="3">
    <source>
        <dbReference type="Proteomes" id="UP000694388"/>
    </source>
</evidence>
<reference evidence="2" key="1">
    <citation type="submission" date="2025-08" db="UniProtKB">
        <authorList>
            <consortium name="Ensembl"/>
        </authorList>
    </citation>
    <scope>IDENTIFICATION</scope>
</reference>
<sequence>MGRSKHIGGGKTCKTGKRFKGKRRRKDLDEIHVDMLPGREEKLLRQELDPELPGEGRHYCLHCAYVPSVWEEPRGSFSSNHKGTPVAGHDLRVSSDLKKTAQTNQLRDPEVGNALVGCRGARVVPEIVSKTLPVMLNAK</sequence>
<dbReference type="PANTHER" id="PTHR46095:SF1">
    <property type="entry name" value="ZINC FINGER PROTEIN 593"/>
    <property type="match status" value="1"/>
</dbReference>
<reference evidence="2" key="2">
    <citation type="submission" date="2025-09" db="UniProtKB">
        <authorList>
            <consortium name="Ensembl"/>
        </authorList>
    </citation>
    <scope>IDENTIFICATION</scope>
</reference>
<protein>
    <submittedName>
        <fullName evidence="2">Uncharacterized protein</fullName>
    </submittedName>
</protein>
<name>A0A8C4R3M1_EPTBU</name>
<keyword evidence="3" id="KW-1185">Reference proteome</keyword>
<evidence type="ECO:0000313" key="2">
    <source>
        <dbReference type="Ensembl" id="ENSEBUP00000023663.1"/>
    </source>
</evidence>
<accession>A0A8C4R3M1</accession>
<organism evidence="2 3">
    <name type="scientific">Eptatretus burgeri</name>
    <name type="common">Inshore hagfish</name>
    <dbReference type="NCBI Taxonomy" id="7764"/>
    <lineage>
        <taxon>Eukaryota</taxon>
        <taxon>Metazoa</taxon>
        <taxon>Chordata</taxon>
        <taxon>Craniata</taxon>
        <taxon>Vertebrata</taxon>
        <taxon>Cyclostomata</taxon>
        <taxon>Myxini</taxon>
        <taxon>Myxiniformes</taxon>
        <taxon>Myxinidae</taxon>
        <taxon>Eptatretinae</taxon>
        <taxon>Eptatretus</taxon>
    </lineage>
</organism>
<feature type="region of interest" description="Disordered" evidence="1">
    <location>
        <begin position="1"/>
        <end position="26"/>
    </location>
</feature>